<evidence type="ECO:0000256" key="1">
    <source>
        <dbReference type="ARBA" id="ARBA00022475"/>
    </source>
</evidence>
<gene>
    <name evidence="7" type="ORF">MRX98_18395</name>
</gene>
<dbReference type="GO" id="GO:0043093">
    <property type="term" value="P:FtsZ-dependent cytokinesis"/>
    <property type="evidence" value="ECO:0007669"/>
    <property type="project" value="TreeGrafter"/>
</dbReference>
<reference evidence="7" key="1">
    <citation type="submission" date="2022-04" db="EMBL/GenBank/DDBJ databases">
        <title>Desulfatitalea alkaliphila sp. nov., a novel anaerobic sulfate-reducing bacterium isolated from terrestrial mud volcano, Taman Peninsula, Russia.</title>
        <authorList>
            <person name="Khomyakova M.A."/>
            <person name="Merkel A.Y."/>
            <person name="Slobodkin A.I."/>
        </authorList>
    </citation>
    <scope>NUCLEOTIDE SEQUENCE</scope>
    <source>
        <strain evidence="7">M08but</strain>
    </source>
</reference>
<evidence type="ECO:0000313" key="8">
    <source>
        <dbReference type="Proteomes" id="UP001165427"/>
    </source>
</evidence>
<keyword evidence="3" id="KW-0812">Transmembrane</keyword>
<evidence type="ECO:0000256" key="4">
    <source>
        <dbReference type="ARBA" id="ARBA00022989"/>
    </source>
</evidence>
<dbReference type="InterPro" id="IPR007060">
    <property type="entry name" value="FtsL/DivIC"/>
</dbReference>
<keyword evidence="1" id="KW-1003">Cell membrane</keyword>
<dbReference type="PANTHER" id="PTHR37485">
    <property type="entry name" value="CELL DIVISION PROTEIN FTSB"/>
    <property type="match status" value="1"/>
</dbReference>
<keyword evidence="6" id="KW-0131">Cell cycle</keyword>
<dbReference type="RefSeq" id="WP_246913507.1">
    <property type="nucleotide sequence ID" value="NZ_JALJRB010000028.1"/>
</dbReference>
<evidence type="ECO:0000256" key="3">
    <source>
        <dbReference type="ARBA" id="ARBA00022692"/>
    </source>
</evidence>
<dbReference type="Pfam" id="PF04977">
    <property type="entry name" value="DivIC"/>
    <property type="match status" value="1"/>
</dbReference>
<evidence type="ECO:0000256" key="6">
    <source>
        <dbReference type="ARBA" id="ARBA00023306"/>
    </source>
</evidence>
<dbReference type="GO" id="GO:0030428">
    <property type="term" value="C:cell septum"/>
    <property type="evidence" value="ECO:0007669"/>
    <property type="project" value="TreeGrafter"/>
</dbReference>
<evidence type="ECO:0000313" key="7">
    <source>
        <dbReference type="EMBL" id="MCJ8502553.1"/>
    </source>
</evidence>
<dbReference type="Proteomes" id="UP001165427">
    <property type="component" value="Unassembled WGS sequence"/>
</dbReference>
<comment type="caution">
    <text evidence="7">The sequence shown here is derived from an EMBL/GenBank/DDBJ whole genome shotgun (WGS) entry which is preliminary data.</text>
</comment>
<protein>
    <submittedName>
        <fullName evidence="7">Septum formation initiator family protein</fullName>
    </submittedName>
</protein>
<keyword evidence="5" id="KW-0472">Membrane</keyword>
<keyword evidence="2" id="KW-0132">Cell division</keyword>
<dbReference type="PANTHER" id="PTHR37485:SF1">
    <property type="entry name" value="CELL DIVISION PROTEIN FTSB"/>
    <property type="match status" value="1"/>
</dbReference>
<keyword evidence="4" id="KW-1133">Transmembrane helix</keyword>
<accession>A0AA41RCP2</accession>
<dbReference type="AlphaFoldDB" id="A0AA41RCP2"/>
<keyword evidence="8" id="KW-1185">Reference proteome</keyword>
<dbReference type="InterPro" id="IPR023081">
    <property type="entry name" value="Cell_div_FtsB"/>
</dbReference>
<evidence type="ECO:0000256" key="5">
    <source>
        <dbReference type="ARBA" id="ARBA00023136"/>
    </source>
</evidence>
<organism evidence="7 8">
    <name type="scientific">Desulfatitalea alkaliphila</name>
    <dbReference type="NCBI Taxonomy" id="2929485"/>
    <lineage>
        <taxon>Bacteria</taxon>
        <taxon>Pseudomonadati</taxon>
        <taxon>Thermodesulfobacteriota</taxon>
        <taxon>Desulfobacteria</taxon>
        <taxon>Desulfobacterales</taxon>
        <taxon>Desulfosarcinaceae</taxon>
        <taxon>Desulfatitalea</taxon>
    </lineage>
</organism>
<dbReference type="EMBL" id="JALJRB010000028">
    <property type="protein sequence ID" value="MCJ8502553.1"/>
    <property type="molecule type" value="Genomic_DNA"/>
</dbReference>
<evidence type="ECO:0000256" key="2">
    <source>
        <dbReference type="ARBA" id="ARBA00022618"/>
    </source>
</evidence>
<sequence length="98" mass="11265">MTLRQKWGYGILAGALFLLLLVIVFGDNGLLELQRLRVAHQQLVQQNECLGQENLRMYRAIERLQNDAAYIEYVARQELGVIRADETIFKFADKASQP</sequence>
<name>A0AA41RCP2_9BACT</name>
<proteinExistence type="predicted"/>